<evidence type="ECO:0000313" key="2">
    <source>
        <dbReference type="Proteomes" id="UP001292094"/>
    </source>
</evidence>
<sequence>MPNAHTERKNASRSIPRYTLSQLSPSFTVTLQGCVRDARQGQSMAGVFQFATLAAEDVLPAKLDQTGSPYLYIKVPGPLVLSLYTHSSHQEQQQQQQQQG</sequence>
<proteinExistence type="predicted"/>
<gene>
    <name evidence="1" type="ORF">Pmani_018689</name>
</gene>
<protein>
    <submittedName>
        <fullName evidence="1">Uncharacterized protein</fullName>
    </submittedName>
</protein>
<dbReference type="AlphaFoldDB" id="A0AAE1PJV2"/>
<dbReference type="Proteomes" id="UP001292094">
    <property type="component" value="Unassembled WGS sequence"/>
</dbReference>
<evidence type="ECO:0000313" key="1">
    <source>
        <dbReference type="EMBL" id="KAK4309691.1"/>
    </source>
</evidence>
<dbReference type="EMBL" id="JAWZYT010001726">
    <property type="protein sequence ID" value="KAK4309691.1"/>
    <property type="molecule type" value="Genomic_DNA"/>
</dbReference>
<accession>A0AAE1PJV2</accession>
<keyword evidence="2" id="KW-1185">Reference proteome</keyword>
<reference evidence="1" key="1">
    <citation type="submission" date="2023-11" db="EMBL/GenBank/DDBJ databases">
        <title>Genome assemblies of two species of porcelain crab, Petrolisthes cinctipes and Petrolisthes manimaculis (Anomura: Porcellanidae).</title>
        <authorList>
            <person name="Angst P."/>
        </authorList>
    </citation>
    <scope>NUCLEOTIDE SEQUENCE</scope>
    <source>
        <strain evidence="1">PB745_02</strain>
        <tissue evidence="1">Gill</tissue>
    </source>
</reference>
<comment type="caution">
    <text evidence="1">The sequence shown here is derived from an EMBL/GenBank/DDBJ whole genome shotgun (WGS) entry which is preliminary data.</text>
</comment>
<organism evidence="1 2">
    <name type="scientific">Petrolisthes manimaculis</name>
    <dbReference type="NCBI Taxonomy" id="1843537"/>
    <lineage>
        <taxon>Eukaryota</taxon>
        <taxon>Metazoa</taxon>
        <taxon>Ecdysozoa</taxon>
        <taxon>Arthropoda</taxon>
        <taxon>Crustacea</taxon>
        <taxon>Multicrustacea</taxon>
        <taxon>Malacostraca</taxon>
        <taxon>Eumalacostraca</taxon>
        <taxon>Eucarida</taxon>
        <taxon>Decapoda</taxon>
        <taxon>Pleocyemata</taxon>
        <taxon>Anomura</taxon>
        <taxon>Galatheoidea</taxon>
        <taxon>Porcellanidae</taxon>
        <taxon>Petrolisthes</taxon>
    </lineage>
</organism>
<name>A0AAE1PJV2_9EUCA</name>